<evidence type="ECO:0000313" key="2">
    <source>
        <dbReference type="Proteomes" id="UP001233999"/>
    </source>
</evidence>
<sequence length="79" mass="9194">ILYFIYSLEMGSVSLRLYLLRHIPLIFKGIRTREISPFVNGLEEWTIVLPVYLNSSRLRISQLSGNRLFHAMLSLLSIN</sequence>
<feature type="non-terminal residue" evidence="1">
    <location>
        <position position="1"/>
    </location>
</feature>
<name>A0AAD7ZPK1_DIPPU</name>
<dbReference type="EMBL" id="JASPKZ010007428">
    <property type="protein sequence ID" value="KAJ9584343.1"/>
    <property type="molecule type" value="Genomic_DNA"/>
</dbReference>
<accession>A0AAD7ZPK1</accession>
<proteinExistence type="predicted"/>
<dbReference type="Proteomes" id="UP001233999">
    <property type="component" value="Unassembled WGS sequence"/>
</dbReference>
<dbReference type="AlphaFoldDB" id="A0AAD7ZPK1"/>
<reference evidence="1" key="1">
    <citation type="journal article" date="2023" name="IScience">
        <title>Live-bearing cockroach genome reveals convergent evolutionary mechanisms linked to viviparity in insects and beyond.</title>
        <authorList>
            <person name="Fouks B."/>
            <person name="Harrison M.C."/>
            <person name="Mikhailova A.A."/>
            <person name="Marchal E."/>
            <person name="English S."/>
            <person name="Carruthers M."/>
            <person name="Jennings E.C."/>
            <person name="Chiamaka E.L."/>
            <person name="Frigard R.A."/>
            <person name="Pippel M."/>
            <person name="Attardo G.M."/>
            <person name="Benoit J.B."/>
            <person name="Bornberg-Bauer E."/>
            <person name="Tobe S.S."/>
        </authorList>
    </citation>
    <scope>NUCLEOTIDE SEQUENCE</scope>
    <source>
        <strain evidence="1">Stay&amp;Tobe</strain>
    </source>
</reference>
<protein>
    <submittedName>
        <fullName evidence="1">Uncharacterized protein</fullName>
    </submittedName>
</protein>
<feature type="non-terminal residue" evidence="1">
    <location>
        <position position="79"/>
    </location>
</feature>
<comment type="caution">
    <text evidence="1">The sequence shown here is derived from an EMBL/GenBank/DDBJ whole genome shotgun (WGS) entry which is preliminary data.</text>
</comment>
<reference evidence="1" key="2">
    <citation type="submission" date="2023-05" db="EMBL/GenBank/DDBJ databases">
        <authorList>
            <person name="Fouks B."/>
        </authorList>
    </citation>
    <scope>NUCLEOTIDE SEQUENCE</scope>
    <source>
        <strain evidence="1">Stay&amp;Tobe</strain>
        <tissue evidence="1">Testes</tissue>
    </source>
</reference>
<gene>
    <name evidence="1" type="ORF">L9F63_021302</name>
</gene>
<organism evidence="1 2">
    <name type="scientific">Diploptera punctata</name>
    <name type="common">Pacific beetle cockroach</name>
    <dbReference type="NCBI Taxonomy" id="6984"/>
    <lineage>
        <taxon>Eukaryota</taxon>
        <taxon>Metazoa</taxon>
        <taxon>Ecdysozoa</taxon>
        <taxon>Arthropoda</taxon>
        <taxon>Hexapoda</taxon>
        <taxon>Insecta</taxon>
        <taxon>Pterygota</taxon>
        <taxon>Neoptera</taxon>
        <taxon>Polyneoptera</taxon>
        <taxon>Dictyoptera</taxon>
        <taxon>Blattodea</taxon>
        <taxon>Blaberoidea</taxon>
        <taxon>Blaberidae</taxon>
        <taxon>Diplopterinae</taxon>
        <taxon>Diploptera</taxon>
    </lineage>
</organism>
<keyword evidence="2" id="KW-1185">Reference proteome</keyword>
<evidence type="ECO:0000313" key="1">
    <source>
        <dbReference type="EMBL" id="KAJ9584343.1"/>
    </source>
</evidence>